<dbReference type="OrthoDB" id="4966872at2"/>
<sequence length="196" mass="21568">MLTDEQIGRNLAAWRGDRSQKDLASAMRELGFKWSQATVWSIEKGERPLRLSEAEALAQVMGRSNLHLLSKSDAASDAFAAGSAARDAYETLLASLKAFDAARVNLAFSLDAVAPEDQTGFLRELGDCWIGTSVEDVLEEYRTESLADSVREQLLSGTTDEDLEDIEERQRGTWIARLSEVNRGVQSADGERQAEA</sequence>
<dbReference type="InterPro" id="IPR001387">
    <property type="entry name" value="Cro/C1-type_HTH"/>
</dbReference>
<name>A0A4Y3ULM7_9MICO</name>
<dbReference type="Proteomes" id="UP000319804">
    <property type="component" value="Unassembled WGS sequence"/>
</dbReference>
<dbReference type="GO" id="GO:0003677">
    <property type="term" value="F:DNA binding"/>
    <property type="evidence" value="ECO:0007669"/>
    <property type="project" value="InterPro"/>
</dbReference>
<dbReference type="EMBL" id="VFPS01000001">
    <property type="protein sequence ID" value="TQN00449.1"/>
    <property type="molecule type" value="Genomic_DNA"/>
</dbReference>
<dbReference type="AlphaFoldDB" id="A0A4Y3ULM7"/>
<dbReference type="CDD" id="cd00093">
    <property type="entry name" value="HTH_XRE"/>
    <property type="match status" value="1"/>
</dbReference>
<gene>
    <name evidence="1" type="ORF">FHX68_0544</name>
</gene>
<protein>
    <recommendedName>
        <fullName evidence="3">Helix-turn-helix protein</fullName>
    </recommendedName>
</protein>
<dbReference type="InterPro" id="IPR010982">
    <property type="entry name" value="Lambda_DNA-bd_dom_sf"/>
</dbReference>
<comment type="caution">
    <text evidence="1">The sequence shown here is derived from an EMBL/GenBank/DDBJ whole genome shotgun (WGS) entry which is preliminary data.</text>
</comment>
<proteinExistence type="predicted"/>
<keyword evidence="2" id="KW-1185">Reference proteome</keyword>
<reference evidence="1 2" key="1">
    <citation type="submission" date="2019-06" db="EMBL/GenBank/DDBJ databases">
        <title>Sequencing the genomes of 1000 actinobacteria strains.</title>
        <authorList>
            <person name="Klenk H.-P."/>
        </authorList>
    </citation>
    <scope>NUCLEOTIDE SEQUENCE [LARGE SCALE GENOMIC DNA]</scope>
    <source>
        <strain evidence="1 2">DSM 20427</strain>
    </source>
</reference>
<evidence type="ECO:0008006" key="3">
    <source>
        <dbReference type="Google" id="ProtNLM"/>
    </source>
</evidence>
<dbReference type="Gene3D" id="1.10.260.40">
    <property type="entry name" value="lambda repressor-like DNA-binding domains"/>
    <property type="match status" value="1"/>
</dbReference>
<dbReference type="SUPFAM" id="SSF47413">
    <property type="entry name" value="lambda repressor-like DNA-binding domains"/>
    <property type="match status" value="1"/>
</dbReference>
<organism evidence="1 2">
    <name type="scientific">Microbacterium lacticum</name>
    <dbReference type="NCBI Taxonomy" id="33885"/>
    <lineage>
        <taxon>Bacteria</taxon>
        <taxon>Bacillati</taxon>
        <taxon>Actinomycetota</taxon>
        <taxon>Actinomycetes</taxon>
        <taxon>Micrococcales</taxon>
        <taxon>Microbacteriaceae</taxon>
        <taxon>Microbacterium</taxon>
    </lineage>
</organism>
<evidence type="ECO:0000313" key="2">
    <source>
        <dbReference type="Proteomes" id="UP000319804"/>
    </source>
</evidence>
<evidence type="ECO:0000313" key="1">
    <source>
        <dbReference type="EMBL" id="TQN00449.1"/>
    </source>
</evidence>
<accession>A0A4Y3ULM7</accession>
<dbReference type="RefSeq" id="WP_141379666.1">
    <property type="nucleotide sequence ID" value="NZ_BJNA01000008.1"/>
</dbReference>